<keyword evidence="2" id="KW-1185">Reference proteome</keyword>
<dbReference type="Proteomes" id="UP000664209">
    <property type="component" value="Unassembled WGS sequence"/>
</dbReference>
<proteinExistence type="predicted"/>
<evidence type="ECO:0000313" key="1">
    <source>
        <dbReference type="EMBL" id="MBO1752089.1"/>
    </source>
</evidence>
<gene>
    <name evidence="1" type="ORF">J4G33_09765</name>
</gene>
<reference evidence="1" key="1">
    <citation type="submission" date="2021-03" db="EMBL/GenBank/DDBJ databases">
        <title>Actinotalea soli sp. nov., isolated from soil.</title>
        <authorList>
            <person name="Ping W."/>
            <person name="Zhang J."/>
        </authorList>
    </citation>
    <scope>NUCLEOTIDE SEQUENCE</scope>
    <source>
        <strain evidence="1">BY-33</strain>
    </source>
</reference>
<evidence type="ECO:0000313" key="2">
    <source>
        <dbReference type="Proteomes" id="UP000664209"/>
    </source>
</evidence>
<dbReference type="AlphaFoldDB" id="A0A939LTZ1"/>
<protein>
    <submittedName>
        <fullName evidence="1">Uncharacterized protein</fullName>
    </submittedName>
</protein>
<dbReference type="EMBL" id="JAGEMK010000004">
    <property type="protein sequence ID" value="MBO1752089.1"/>
    <property type="molecule type" value="Genomic_DNA"/>
</dbReference>
<organism evidence="1 2">
    <name type="scientific">Actinotalea soli</name>
    <dbReference type="NCBI Taxonomy" id="2819234"/>
    <lineage>
        <taxon>Bacteria</taxon>
        <taxon>Bacillati</taxon>
        <taxon>Actinomycetota</taxon>
        <taxon>Actinomycetes</taxon>
        <taxon>Micrococcales</taxon>
        <taxon>Cellulomonadaceae</taxon>
        <taxon>Actinotalea</taxon>
    </lineage>
</organism>
<accession>A0A939LTZ1</accession>
<sequence length="1019" mass="107857">MSEGFCRRDVAFGDLAWATGAGADDQVPEGLHWHVTLGPRGGLPAGPTILLEVPVNEDSFRAVGPLQTSPIGTGPWEIDEDDGRRLTLAYPPAVEPLEVLGWAWLQADGDLRLTATDRLRTPAGTGSVIAERSEPLPGDHQHAVAAAGCETVEVTGRGAVHEAYAEVGTWHLDRVDPSWVVDRAGLATELAQTLPLYLPAPWAEDWRTRVELSAPLHRLPHDAVDPGLLQPDGRREVDRVRQLVEPRRSAGGGEEVDGVGAWAEAAYGSVVAGGVGRLVGQSVAAEGVAASQVSQDAVQAYLQAAVDPGVARWMGLSGTLEREPEHLHHGRGLLVALLPTLIRRQPWERGRGRGLSRLDRLEQLYDEELGGGYADLQGQVAQLAPLLSGDWWDLRLLAVPIPYLREAPSDRPRAPGLTVRRPAWAPVAVDRWSASVAVEEVVPRGLVSFVQTAPTPRTLHPGPPGAPAPMLAGWSKVDLRHVLHVDELAGTDPAVELTVRLGDWLGRWGGAGSLTVPRPDRPLPPQPRLTTGLVLAEPAPTGDGAASCGAVRVEVLAAGARAPGSMPVTALVLDLPRGGPQVLDLTAAEGRSAAPVRRVVHHPAPMTVPGQVVDESVSVRARDADGRESAATTVTVRVVDPRPIRAPRVGPRLIPTTRRSGAPTVSVTLAIEAAPHARAYRVLMAGESALRRAFGMPADTAGSRAERARAVRAQMGARDRRSHYSWASTASFPVKGSTCYATLELPAGIDGVVFVRAVAVTATPSRHPGGPPTETVTTPFSATDPVALVVPLSEFPPVPDLVLRAEPEGVVAATVRVTRPPSGLLGSLPRDGIEARLVEHLGSQVQPVYWPELATVRLAPRPEEPEVHEGTVRLRGVPWVRSALAACVRYPAEATLAPGATELPTEIRSTGPQLERIPSPWGPYSTPAWVDTTGPLPTLGSTATGGSIEVTVAGLTPIPEGRPRWTAQLLAGAGALVPRGTPVAAEQGVTIPVVEGERYAIQLRDPFGAEHEPWLVPAP</sequence>
<name>A0A939LTZ1_9CELL</name>
<comment type="caution">
    <text evidence="1">The sequence shown here is derived from an EMBL/GenBank/DDBJ whole genome shotgun (WGS) entry which is preliminary data.</text>
</comment>
<dbReference type="RefSeq" id="WP_208055775.1">
    <property type="nucleotide sequence ID" value="NZ_JAGEMK010000004.1"/>
</dbReference>